<name>A0A2G5BCS0_COERN</name>
<gene>
    <name evidence="1" type="ORF">COEREDRAFT_7955</name>
</gene>
<proteinExistence type="predicted"/>
<evidence type="ECO:0000313" key="1">
    <source>
        <dbReference type="EMBL" id="PIA16806.1"/>
    </source>
</evidence>
<accession>A0A2G5BCS0</accession>
<dbReference type="EMBL" id="KZ303497">
    <property type="protein sequence ID" value="PIA16806.1"/>
    <property type="molecule type" value="Genomic_DNA"/>
</dbReference>
<organism evidence="1 2">
    <name type="scientific">Coemansia reversa (strain ATCC 12441 / NRRL 1564)</name>
    <dbReference type="NCBI Taxonomy" id="763665"/>
    <lineage>
        <taxon>Eukaryota</taxon>
        <taxon>Fungi</taxon>
        <taxon>Fungi incertae sedis</taxon>
        <taxon>Zoopagomycota</taxon>
        <taxon>Kickxellomycotina</taxon>
        <taxon>Kickxellomycetes</taxon>
        <taxon>Kickxellales</taxon>
        <taxon>Kickxellaceae</taxon>
        <taxon>Coemansia</taxon>
    </lineage>
</organism>
<protein>
    <submittedName>
        <fullName evidence="1">Uncharacterized protein</fullName>
    </submittedName>
</protein>
<keyword evidence="2" id="KW-1185">Reference proteome</keyword>
<reference evidence="1 2" key="1">
    <citation type="journal article" date="2015" name="Genome Biol. Evol.">
        <title>Phylogenomic analyses indicate that early fungi evolved digesting cell walls of algal ancestors of land plants.</title>
        <authorList>
            <person name="Chang Y."/>
            <person name="Wang S."/>
            <person name="Sekimoto S."/>
            <person name="Aerts A.L."/>
            <person name="Choi C."/>
            <person name="Clum A."/>
            <person name="LaButti K.M."/>
            <person name="Lindquist E.A."/>
            <person name="Yee Ngan C."/>
            <person name="Ohm R.A."/>
            <person name="Salamov A.A."/>
            <person name="Grigoriev I.V."/>
            <person name="Spatafora J.W."/>
            <person name="Berbee M.L."/>
        </authorList>
    </citation>
    <scope>NUCLEOTIDE SEQUENCE [LARGE SCALE GENOMIC DNA]</scope>
    <source>
        <strain evidence="1 2">NRRL 1564</strain>
    </source>
</reference>
<dbReference type="AlphaFoldDB" id="A0A2G5BCS0"/>
<dbReference type="Proteomes" id="UP000242474">
    <property type="component" value="Unassembled WGS sequence"/>
</dbReference>
<evidence type="ECO:0000313" key="2">
    <source>
        <dbReference type="Proteomes" id="UP000242474"/>
    </source>
</evidence>
<sequence>MAQVRWKAYAAFGGGTYKNSVYLRPTKRFTMYKDTGVDLAVYIWTKNDPNSLHGLQDMVPGVWAVSLPSCIDRAESSWPSIQVAEFKRPNTVIFVFKRRS</sequence>